<evidence type="ECO:0000313" key="6">
    <source>
        <dbReference type="Proteomes" id="UP000593567"/>
    </source>
</evidence>
<evidence type="ECO:0000259" key="3">
    <source>
        <dbReference type="Pfam" id="PF13768"/>
    </source>
</evidence>
<evidence type="ECO:0000313" key="5">
    <source>
        <dbReference type="EMBL" id="KAF6032676.1"/>
    </source>
</evidence>
<organism evidence="5 6">
    <name type="scientific">Bugula neritina</name>
    <name type="common">Brown bryozoan</name>
    <name type="synonym">Sertularia neritina</name>
    <dbReference type="NCBI Taxonomy" id="10212"/>
    <lineage>
        <taxon>Eukaryota</taxon>
        <taxon>Metazoa</taxon>
        <taxon>Spiralia</taxon>
        <taxon>Lophotrochozoa</taxon>
        <taxon>Bryozoa</taxon>
        <taxon>Gymnolaemata</taxon>
        <taxon>Cheilostomatida</taxon>
        <taxon>Flustrina</taxon>
        <taxon>Buguloidea</taxon>
        <taxon>Bugulidae</taxon>
        <taxon>Bugula</taxon>
    </lineage>
</organism>
<keyword evidence="6" id="KW-1185">Reference proteome</keyword>
<sequence length="819" mass="93521">MYCRLAIVKQHLKEYLQKMAFRGGCKFNMVEFSTDVTQWSDEMVQCLPETVTVACDWINQLEAKTGTNTESALLAAYNDDDCEAVYLITDGLPDSKPSEILDRVAYVCRGRPCHCIYLTGATVDKAATNFLQDLATDTYGSFMIATVTSHGSIERITPVYKASHGAGAVIRTTSNQVYAGNHKQCSVTSTLDHPPPVTTVLQGTTPTGIVYPYAATVVPLVCPPLYPRCPQSELLILGSSTLILLALCLALVYSLMMRVVCLRKGFSDTTYQETFVFDIVQLDDGKRHSIMKGDKVLAPTEVGSDLYEPGTVIDGQERRDSNNDFEDKKLVVMFATGKSTDVEAGQAVWIDQLLYDRTAFELKLPRKTREQIVDTVARYPEDSFPGYPVSGADKDPVAWELPRKFHTVGRDATFQPHNGLAIHKESYEDYRPYVKDFSQTSYTTKEEVERKIPGTNLTQLELEEKVGAQLDAHRYDLEEHDIRLQRQRHLEEKKRQWRNRQQNKNESREEIDRDISILEAELKYKMKLREKAIDRKRQEIDDEIEIKIQERDQLMEDRRRSLERSQSREPSYRRRSRSRSFSTERAPSFGHVSPRSPRNRRHSWSPERSVNFDESLNSHHHYYYNNPFSTSDSGFDEQLSYTKDSATNTPVIRNGRKLSLKKTKEERPPWKYWKAESVPDLIEPPFHEPYSQSAVAEPLEMRSTTVKSGVLEWGDAHFNKVVPNGRTNYCQRYVKTAPAGIKSVSFQDNPQVHVARGSNLVTHASREEKKLLLRQNESQSRLKSPDPSVYYRYGDGVGESMQVIIQFNEFMSAHNSCSG</sequence>
<proteinExistence type="predicted"/>
<dbReference type="Proteomes" id="UP000593567">
    <property type="component" value="Unassembled WGS sequence"/>
</dbReference>
<keyword evidence="2" id="KW-1133">Transmembrane helix</keyword>
<dbReference type="PANTHER" id="PTHR14343:SF5">
    <property type="entry name" value="DUF4537 DOMAIN-CONTAINING PROTEIN"/>
    <property type="match status" value="1"/>
</dbReference>
<feature type="domain" description="VWFA" evidence="3">
    <location>
        <begin position="24"/>
        <end position="140"/>
    </location>
</feature>
<comment type="caution">
    <text evidence="5">The sequence shown here is derived from an EMBL/GenBank/DDBJ whole genome shotgun (WGS) entry which is preliminary data.</text>
</comment>
<keyword evidence="2" id="KW-0812">Transmembrane</keyword>
<dbReference type="Pfam" id="PF15057">
    <property type="entry name" value="DUF4537"/>
    <property type="match status" value="1"/>
</dbReference>
<protein>
    <submittedName>
        <fullName evidence="5">C11orf16</fullName>
    </submittedName>
</protein>
<dbReference type="InterPro" id="IPR036465">
    <property type="entry name" value="vWFA_dom_sf"/>
</dbReference>
<evidence type="ECO:0000256" key="2">
    <source>
        <dbReference type="SAM" id="Phobius"/>
    </source>
</evidence>
<dbReference type="InterPro" id="IPR002035">
    <property type="entry name" value="VWF_A"/>
</dbReference>
<dbReference type="Pfam" id="PF13768">
    <property type="entry name" value="VWA_3"/>
    <property type="match status" value="1"/>
</dbReference>
<accession>A0A7J7K519</accession>
<keyword evidence="2" id="KW-0472">Membrane</keyword>
<dbReference type="OrthoDB" id="6241467at2759"/>
<dbReference type="SUPFAM" id="SSF53300">
    <property type="entry name" value="vWA-like"/>
    <property type="match status" value="1"/>
</dbReference>
<feature type="domain" description="DUF4537" evidence="4">
    <location>
        <begin position="270"/>
        <end position="360"/>
    </location>
</feature>
<feature type="compositionally biased region" description="Basic and acidic residues" evidence="1">
    <location>
        <begin position="556"/>
        <end position="572"/>
    </location>
</feature>
<dbReference type="InterPro" id="IPR032770">
    <property type="entry name" value="DUF4537"/>
</dbReference>
<feature type="region of interest" description="Disordered" evidence="1">
    <location>
        <begin position="491"/>
        <end position="510"/>
    </location>
</feature>
<dbReference type="Gene3D" id="3.40.50.410">
    <property type="entry name" value="von Willebrand factor, type A domain"/>
    <property type="match status" value="1"/>
</dbReference>
<gene>
    <name evidence="5" type="ORF">EB796_009017</name>
</gene>
<feature type="region of interest" description="Disordered" evidence="1">
    <location>
        <begin position="556"/>
        <end position="607"/>
    </location>
</feature>
<dbReference type="EMBL" id="VXIV02001490">
    <property type="protein sequence ID" value="KAF6032676.1"/>
    <property type="molecule type" value="Genomic_DNA"/>
</dbReference>
<name>A0A7J7K519_BUGNE</name>
<evidence type="ECO:0000256" key="1">
    <source>
        <dbReference type="SAM" id="MobiDB-lite"/>
    </source>
</evidence>
<dbReference type="AlphaFoldDB" id="A0A7J7K519"/>
<reference evidence="5" key="1">
    <citation type="submission" date="2020-06" db="EMBL/GenBank/DDBJ databases">
        <title>Draft genome of Bugula neritina, a colonial animal packing powerful symbionts and potential medicines.</title>
        <authorList>
            <person name="Rayko M."/>
        </authorList>
    </citation>
    <scope>NUCLEOTIDE SEQUENCE [LARGE SCALE GENOMIC DNA]</scope>
    <source>
        <strain evidence="5">Kwan_BN1</strain>
    </source>
</reference>
<evidence type="ECO:0000259" key="4">
    <source>
        <dbReference type="Pfam" id="PF15057"/>
    </source>
</evidence>
<dbReference type="PANTHER" id="PTHR14343">
    <property type="entry name" value="VWFA DOMAIN-CONTAINING PROTEIN"/>
    <property type="match status" value="1"/>
</dbReference>
<feature type="transmembrane region" description="Helical" evidence="2">
    <location>
        <begin position="234"/>
        <end position="256"/>
    </location>
</feature>